<name>A0A0F9T180_9ZZZZ</name>
<accession>A0A0F9T180</accession>
<comment type="caution">
    <text evidence="1">The sequence shown here is derived from an EMBL/GenBank/DDBJ whole genome shotgun (WGS) entry which is preliminary data.</text>
</comment>
<dbReference type="EMBL" id="LAZR01000317">
    <property type="protein sequence ID" value="KKN75010.1"/>
    <property type="molecule type" value="Genomic_DNA"/>
</dbReference>
<protein>
    <submittedName>
        <fullName evidence="1">Uncharacterized protein</fullName>
    </submittedName>
</protein>
<evidence type="ECO:0000313" key="1">
    <source>
        <dbReference type="EMBL" id="KKN75010.1"/>
    </source>
</evidence>
<proteinExistence type="predicted"/>
<sequence>MVKSTVRPWKEWTEEEKGRWLDSFSDTLVESFKYLVEHNIPIPSWRKGNDKTF</sequence>
<organism evidence="1">
    <name type="scientific">marine sediment metagenome</name>
    <dbReference type="NCBI Taxonomy" id="412755"/>
    <lineage>
        <taxon>unclassified sequences</taxon>
        <taxon>metagenomes</taxon>
        <taxon>ecological metagenomes</taxon>
    </lineage>
</organism>
<dbReference type="AlphaFoldDB" id="A0A0F9T180"/>
<gene>
    <name evidence="1" type="ORF">LCGC14_0385120</name>
</gene>
<reference evidence="1" key="1">
    <citation type="journal article" date="2015" name="Nature">
        <title>Complex archaea that bridge the gap between prokaryotes and eukaryotes.</title>
        <authorList>
            <person name="Spang A."/>
            <person name="Saw J.H."/>
            <person name="Jorgensen S.L."/>
            <person name="Zaremba-Niedzwiedzka K."/>
            <person name="Martijn J."/>
            <person name="Lind A.E."/>
            <person name="van Eijk R."/>
            <person name="Schleper C."/>
            <person name="Guy L."/>
            <person name="Ettema T.J."/>
        </authorList>
    </citation>
    <scope>NUCLEOTIDE SEQUENCE</scope>
</reference>